<feature type="region of interest" description="Disordered" evidence="6">
    <location>
        <begin position="701"/>
        <end position="723"/>
    </location>
</feature>
<reference evidence="8" key="4">
    <citation type="submission" date="2019-03" db="UniProtKB">
        <authorList>
            <consortium name="EnsemblPlants"/>
        </authorList>
    </citation>
    <scope>IDENTIFICATION</scope>
</reference>
<sequence length="723" mass="80344">LNSCDEKKKLWKHKENISTRRSSHCNILIPFPSSHYPLLPSARRQWPTSQQRRISGVGVPDTAAATATSCGGGYSCGTAGDDRGMRRSKGSGRRRAADERKLIRMADEAAAASSMQAAAAAALASLHLPPPGLTETDNQDRKIFGRGARIKRKAKRKWGYVGAEAGAVDSGGLRPRLLSHRRSTCRGGVGSMDEVLHGEVGIRSRFSAGRIREIMRGLTPRQQGYVAKINADKTIVFSKPLVQKILGVPTGGRPFVLHGQKSDKIKELRDLYLNNGLRATIPHCVSLLKNNEDEESFMRTFLLIALAAVLTPTTGNTIDLDYLWAFEDMSKVQDLDWAGHITEHLMDEVQKFQYKSREEKMRDFWVGGCLPLLTIAYMDHLDLPRGRIVDHEINYSVPRICHVSKDDFQFAAIADLHRQHFKFATFGILPFRDRTPYTDNPVTDTEVAEDDLRILSNDQVLSGQWELVEVHEQKIDELVKETQPEALGFAEASIDHFRLGRTDISSNQGTKKTASCERGSSSHCRNTAKAAVTPSSSEKSEDSGREYESSESDDHPTPPEADYGVIFRSYLSGTQMESVNTLIHKIKPETIVFVATMRKSDVQLPTPLLIISKERSLAAAARFPHENGAVTLQMPGKSEKWRPRFFIEKDNCMLAGNWLDFVCDNQVQAGDICIFVPAMGGERSTFTVHIIRAEATHQRGVKRVRSSHDSPVGVEGMTNPDAV</sequence>
<reference evidence="9" key="1">
    <citation type="journal article" date="2014" name="Science">
        <title>Ancient hybridizations among the ancestral genomes of bread wheat.</title>
        <authorList>
            <consortium name="International Wheat Genome Sequencing Consortium,"/>
            <person name="Marcussen T."/>
            <person name="Sandve S.R."/>
            <person name="Heier L."/>
            <person name="Spannagl M."/>
            <person name="Pfeifer M."/>
            <person name="Jakobsen K.S."/>
            <person name="Wulff B.B."/>
            <person name="Steuernagel B."/>
            <person name="Mayer K.F."/>
            <person name="Olsen O.A."/>
        </authorList>
    </citation>
    <scope>NUCLEOTIDE SEQUENCE [LARGE SCALE GENOMIC DNA]</scope>
    <source>
        <strain evidence="9">cv. AL8/78</strain>
    </source>
</reference>
<dbReference type="Gramene" id="AET1Gv20087000.5">
    <property type="protein sequence ID" value="AET1Gv20087000.5"/>
    <property type="gene ID" value="AET1Gv20087000"/>
</dbReference>
<feature type="region of interest" description="Disordered" evidence="6">
    <location>
        <begin position="76"/>
        <end position="97"/>
    </location>
</feature>
<dbReference type="PROSITE" id="PS50863">
    <property type="entry name" value="B3"/>
    <property type="match status" value="1"/>
</dbReference>
<evidence type="ECO:0000256" key="1">
    <source>
        <dbReference type="ARBA" id="ARBA00004123"/>
    </source>
</evidence>
<dbReference type="PANTHER" id="PTHR34835:SF84">
    <property type="entry name" value="TF-B3 DOMAIN-CONTAINING PROTEIN"/>
    <property type="match status" value="1"/>
</dbReference>
<protein>
    <recommendedName>
        <fullName evidence="7">TF-B3 domain-containing protein</fullName>
    </recommendedName>
</protein>
<evidence type="ECO:0000256" key="6">
    <source>
        <dbReference type="SAM" id="MobiDB-lite"/>
    </source>
</evidence>
<dbReference type="Proteomes" id="UP000015105">
    <property type="component" value="Chromosome 1D"/>
</dbReference>
<keyword evidence="3" id="KW-0238">DNA-binding</keyword>
<feature type="domain" description="TF-B3" evidence="7">
    <location>
        <begin position="594"/>
        <end position="694"/>
    </location>
</feature>
<reference evidence="8" key="3">
    <citation type="journal article" date="2017" name="Nature">
        <title>Genome sequence of the progenitor of the wheat D genome Aegilops tauschii.</title>
        <authorList>
            <person name="Luo M.C."/>
            <person name="Gu Y.Q."/>
            <person name="Puiu D."/>
            <person name="Wang H."/>
            <person name="Twardziok S.O."/>
            <person name="Deal K.R."/>
            <person name="Huo N."/>
            <person name="Zhu T."/>
            <person name="Wang L."/>
            <person name="Wang Y."/>
            <person name="McGuire P.E."/>
            <person name="Liu S."/>
            <person name="Long H."/>
            <person name="Ramasamy R.K."/>
            <person name="Rodriguez J.C."/>
            <person name="Van S.L."/>
            <person name="Yuan L."/>
            <person name="Wang Z."/>
            <person name="Xia Z."/>
            <person name="Xiao L."/>
            <person name="Anderson O.D."/>
            <person name="Ouyang S."/>
            <person name="Liang Y."/>
            <person name="Zimin A.V."/>
            <person name="Pertea G."/>
            <person name="Qi P."/>
            <person name="Bennetzen J.L."/>
            <person name="Dai X."/>
            <person name="Dawson M.W."/>
            <person name="Muller H.G."/>
            <person name="Kugler K."/>
            <person name="Rivarola-Duarte L."/>
            <person name="Spannagl M."/>
            <person name="Mayer K.F.X."/>
            <person name="Lu F.H."/>
            <person name="Bevan M.W."/>
            <person name="Leroy P."/>
            <person name="Li P."/>
            <person name="You F.M."/>
            <person name="Sun Q."/>
            <person name="Liu Z."/>
            <person name="Lyons E."/>
            <person name="Wicker T."/>
            <person name="Salzberg S.L."/>
            <person name="Devos K.M."/>
            <person name="Dvorak J."/>
        </authorList>
    </citation>
    <scope>NUCLEOTIDE SEQUENCE [LARGE SCALE GENOMIC DNA]</scope>
    <source>
        <strain evidence="8">cv. AL8/78</strain>
    </source>
</reference>
<dbReference type="PANTHER" id="PTHR34835">
    <property type="entry name" value="OS07G0283600 PROTEIN-RELATED"/>
    <property type="match status" value="1"/>
</dbReference>
<feature type="compositionally biased region" description="Basic and acidic residues" evidence="6">
    <location>
        <begin position="538"/>
        <end position="557"/>
    </location>
</feature>
<evidence type="ECO:0000313" key="9">
    <source>
        <dbReference type="Proteomes" id="UP000015105"/>
    </source>
</evidence>
<evidence type="ECO:0000313" key="8">
    <source>
        <dbReference type="EnsemblPlants" id="AET1Gv20087000.5"/>
    </source>
</evidence>
<reference evidence="8" key="5">
    <citation type="journal article" date="2021" name="G3 (Bethesda)">
        <title>Aegilops tauschii genome assembly Aet v5.0 features greater sequence contiguity and improved annotation.</title>
        <authorList>
            <person name="Wang L."/>
            <person name="Zhu T."/>
            <person name="Rodriguez J.C."/>
            <person name="Deal K.R."/>
            <person name="Dubcovsky J."/>
            <person name="McGuire P.E."/>
            <person name="Lux T."/>
            <person name="Spannagl M."/>
            <person name="Mayer K.F.X."/>
            <person name="Baldrich P."/>
            <person name="Meyers B.C."/>
            <person name="Huo N."/>
            <person name="Gu Y.Q."/>
            <person name="Zhou H."/>
            <person name="Devos K.M."/>
            <person name="Bennetzen J.L."/>
            <person name="Unver T."/>
            <person name="Budak H."/>
            <person name="Gulick P.J."/>
            <person name="Galiba G."/>
            <person name="Kalapos B."/>
            <person name="Nelson D.R."/>
            <person name="Li P."/>
            <person name="You F.M."/>
            <person name="Luo M.C."/>
            <person name="Dvorak J."/>
        </authorList>
    </citation>
    <scope>NUCLEOTIDE SEQUENCE [LARGE SCALE GENOMIC DNA]</scope>
    <source>
        <strain evidence="8">cv. AL8/78</strain>
    </source>
</reference>
<dbReference type="SUPFAM" id="SSF101936">
    <property type="entry name" value="DNA-binding pseudobarrel domain"/>
    <property type="match status" value="1"/>
</dbReference>
<feature type="region of interest" description="Disordered" evidence="6">
    <location>
        <begin position="503"/>
        <end position="559"/>
    </location>
</feature>
<keyword evidence="2" id="KW-0805">Transcription regulation</keyword>
<comment type="subcellular location">
    <subcellularLocation>
        <location evidence="1">Nucleus</location>
    </subcellularLocation>
</comment>
<organism evidence="8 9">
    <name type="scientific">Aegilops tauschii subsp. strangulata</name>
    <name type="common">Goatgrass</name>
    <dbReference type="NCBI Taxonomy" id="200361"/>
    <lineage>
        <taxon>Eukaryota</taxon>
        <taxon>Viridiplantae</taxon>
        <taxon>Streptophyta</taxon>
        <taxon>Embryophyta</taxon>
        <taxon>Tracheophyta</taxon>
        <taxon>Spermatophyta</taxon>
        <taxon>Magnoliopsida</taxon>
        <taxon>Liliopsida</taxon>
        <taxon>Poales</taxon>
        <taxon>Poaceae</taxon>
        <taxon>BOP clade</taxon>
        <taxon>Pooideae</taxon>
        <taxon>Triticodae</taxon>
        <taxon>Triticeae</taxon>
        <taxon>Triticinae</taxon>
        <taxon>Aegilops</taxon>
    </lineage>
</organism>
<dbReference type="STRING" id="200361.A0A452XNZ0"/>
<reference evidence="9" key="2">
    <citation type="journal article" date="2017" name="Nat. Plants">
        <title>The Aegilops tauschii genome reveals multiple impacts of transposons.</title>
        <authorList>
            <person name="Zhao G."/>
            <person name="Zou C."/>
            <person name="Li K."/>
            <person name="Wang K."/>
            <person name="Li T."/>
            <person name="Gao L."/>
            <person name="Zhang X."/>
            <person name="Wang H."/>
            <person name="Yang Z."/>
            <person name="Liu X."/>
            <person name="Jiang W."/>
            <person name="Mao L."/>
            <person name="Kong X."/>
            <person name="Jiao Y."/>
            <person name="Jia J."/>
        </authorList>
    </citation>
    <scope>NUCLEOTIDE SEQUENCE [LARGE SCALE GENOMIC DNA]</scope>
    <source>
        <strain evidence="9">cv. AL8/78</strain>
    </source>
</reference>
<dbReference type="Pfam" id="PF02362">
    <property type="entry name" value="B3"/>
    <property type="match status" value="1"/>
</dbReference>
<dbReference type="InterPro" id="IPR015300">
    <property type="entry name" value="DNA-bd_pseudobarrel_sf"/>
</dbReference>
<dbReference type="EnsemblPlants" id="AET1Gv20087000.5">
    <property type="protein sequence ID" value="AET1Gv20087000.5"/>
    <property type="gene ID" value="AET1Gv20087000"/>
</dbReference>
<keyword evidence="5" id="KW-0539">Nucleus</keyword>
<name>A0A452XNZ0_AEGTS</name>
<evidence type="ECO:0000259" key="7">
    <source>
        <dbReference type="PROSITE" id="PS50863"/>
    </source>
</evidence>
<accession>A0A452XNZ0</accession>
<evidence type="ECO:0000256" key="2">
    <source>
        <dbReference type="ARBA" id="ARBA00023015"/>
    </source>
</evidence>
<dbReference type="Gene3D" id="2.40.330.10">
    <property type="entry name" value="DNA-binding pseudobarrel domain"/>
    <property type="match status" value="1"/>
</dbReference>
<dbReference type="GO" id="GO:0003677">
    <property type="term" value="F:DNA binding"/>
    <property type="evidence" value="ECO:0007669"/>
    <property type="project" value="UniProtKB-KW"/>
</dbReference>
<feature type="compositionally biased region" description="Polar residues" evidence="6">
    <location>
        <begin position="503"/>
        <end position="525"/>
    </location>
</feature>
<proteinExistence type="predicted"/>
<keyword evidence="4" id="KW-0804">Transcription</keyword>
<dbReference type="GO" id="GO:0005634">
    <property type="term" value="C:nucleus"/>
    <property type="evidence" value="ECO:0007669"/>
    <property type="project" value="UniProtKB-SubCell"/>
</dbReference>
<dbReference type="AlphaFoldDB" id="A0A452XNZ0"/>
<dbReference type="CDD" id="cd10017">
    <property type="entry name" value="B3_DNA"/>
    <property type="match status" value="1"/>
</dbReference>
<dbReference type="InterPro" id="IPR003340">
    <property type="entry name" value="B3_DNA-bd"/>
</dbReference>
<keyword evidence="9" id="KW-1185">Reference proteome</keyword>
<evidence type="ECO:0000256" key="5">
    <source>
        <dbReference type="ARBA" id="ARBA00023242"/>
    </source>
</evidence>
<evidence type="ECO:0000256" key="4">
    <source>
        <dbReference type="ARBA" id="ARBA00023163"/>
    </source>
</evidence>
<evidence type="ECO:0000256" key="3">
    <source>
        <dbReference type="ARBA" id="ARBA00023125"/>
    </source>
</evidence>